<dbReference type="EMBL" id="AAJCYV010000082">
    <property type="protein sequence ID" value="ECK7333510.1"/>
    <property type="molecule type" value="Genomic_DNA"/>
</dbReference>
<name>A0A5Y6MEP4_SALHO</name>
<sequence length="74" mass="8377">MSYLNIRNIIPDTANKLFEEVENVITPLARVVKLGIATDEERSRLEIWEICSVMVNGVDTPRLLGNADYRTDAI</sequence>
<protein>
    <submittedName>
        <fullName evidence="1">Tail fiber assembly protein</fullName>
    </submittedName>
</protein>
<comment type="caution">
    <text evidence="1">The sequence shown here is derived from an EMBL/GenBank/DDBJ whole genome shotgun (WGS) entry which is preliminary data.</text>
</comment>
<organism evidence="1">
    <name type="scientific">Salmonella houtenae</name>
    <dbReference type="NCBI Taxonomy" id="59205"/>
    <lineage>
        <taxon>Bacteria</taxon>
        <taxon>Pseudomonadati</taxon>
        <taxon>Pseudomonadota</taxon>
        <taxon>Gammaproteobacteria</taxon>
        <taxon>Enterobacterales</taxon>
        <taxon>Enterobacteriaceae</taxon>
        <taxon>Salmonella</taxon>
    </lineage>
</organism>
<accession>A0A5Y6MEP4</accession>
<dbReference type="InterPro" id="IPR003458">
    <property type="entry name" value="Phage_T4_Gp38_tail_assem"/>
</dbReference>
<evidence type="ECO:0000313" key="1">
    <source>
        <dbReference type="EMBL" id="ECK7333510.1"/>
    </source>
</evidence>
<dbReference type="Pfam" id="PF02413">
    <property type="entry name" value="Caudo_TAP"/>
    <property type="match status" value="1"/>
</dbReference>
<dbReference type="AlphaFoldDB" id="A0A5Y6MEP4"/>
<reference evidence="1" key="1">
    <citation type="submission" date="2019-08" db="EMBL/GenBank/DDBJ databases">
        <authorList>
            <person name="Ashton P.M."/>
            <person name="Dallman T."/>
            <person name="Nair S."/>
            <person name="De Pinna E."/>
            <person name="Peters T."/>
            <person name="Grant K."/>
        </authorList>
    </citation>
    <scope>NUCLEOTIDE SEQUENCE</scope>
    <source>
        <strain evidence="1">779338</strain>
    </source>
</reference>
<gene>
    <name evidence="1" type="ORF">FRN20_22745</name>
</gene>
<proteinExistence type="predicted"/>